<evidence type="ECO:0000313" key="4">
    <source>
        <dbReference type="Proteomes" id="UP000198656"/>
    </source>
</evidence>
<dbReference type="GO" id="GO:0005737">
    <property type="term" value="C:cytoplasm"/>
    <property type="evidence" value="ECO:0007669"/>
    <property type="project" value="TreeGrafter"/>
</dbReference>
<dbReference type="STRING" id="1121419.SAMN05443529_11221"/>
<dbReference type="PANTHER" id="PTHR13774">
    <property type="entry name" value="PHENAZINE BIOSYNTHESIS PROTEIN"/>
    <property type="match status" value="1"/>
</dbReference>
<dbReference type="GO" id="GO:0016853">
    <property type="term" value="F:isomerase activity"/>
    <property type="evidence" value="ECO:0007669"/>
    <property type="project" value="UniProtKB-KW"/>
</dbReference>
<dbReference type="Pfam" id="PF02567">
    <property type="entry name" value="PhzC-PhzF"/>
    <property type="match status" value="1"/>
</dbReference>
<name>A0A1G8BGV9_9FIRM</name>
<organism evidence="3 4">
    <name type="scientific">Desulfosporosinus hippei DSM 8344</name>
    <dbReference type="NCBI Taxonomy" id="1121419"/>
    <lineage>
        <taxon>Bacteria</taxon>
        <taxon>Bacillati</taxon>
        <taxon>Bacillota</taxon>
        <taxon>Clostridia</taxon>
        <taxon>Eubacteriales</taxon>
        <taxon>Desulfitobacteriaceae</taxon>
        <taxon>Desulfosporosinus</taxon>
    </lineage>
</organism>
<evidence type="ECO:0000313" key="3">
    <source>
        <dbReference type="EMBL" id="SDH31810.1"/>
    </source>
</evidence>
<dbReference type="AlphaFoldDB" id="A0A1G8BGV9"/>
<dbReference type="SUPFAM" id="SSF54506">
    <property type="entry name" value="Diaminopimelate epimerase-like"/>
    <property type="match status" value="1"/>
</dbReference>
<protein>
    <submittedName>
        <fullName evidence="3">Phenazine biosynthesis protein PhzF family</fullName>
    </submittedName>
</protein>
<dbReference type="InterPro" id="IPR003719">
    <property type="entry name" value="Phenazine_PhzF-like"/>
</dbReference>
<dbReference type="Gene3D" id="3.10.310.10">
    <property type="entry name" value="Diaminopimelate Epimerase, Chain A, domain 1"/>
    <property type="match status" value="1"/>
</dbReference>
<reference evidence="4" key="1">
    <citation type="submission" date="2016-10" db="EMBL/GenBank/DDBJ databases">
        <authorList>
            <person name="Varghese N."/>
            <person name="Submissions S."/>
        </authorList>
    </citation>
    <scope>NUCLEOTIDE SEQUENCE [LARGE SCALE GENOMIC DNA]</scope>
    <source>
        <strain evidence="4">DSM 8344</strain>
    </source>
</reference>
<gene>
    <name evidence="3" type="ORF">SAMN05443529_11221</name>
</gene>
<accession>A0A1G8BGV9</accession>
<dbReference type="Proteomes" id="UP000198656">
    <property type="component" value="Unassembled WGS sequence"/>
</dbReference>
<dbReference type="NCBIfam" id="TIGR00654">
    <property type="entry name" value="PhzF_family"/>
    <property type="match status" value="1"/>
</dbReference>
<keyword evidence="2" id="KW-0413">Isomerase</keyword>
<sequence length="101" mass="11462">MKIFQVDAFTNEAFNGNPAGVCILDNLKSDSWMQSFANEMNLSETAFLFRENKVFNLRWFTPKTEVSLCGHATLASAHILWEEKILKDNQEAIFSTKSGLL</sequence>
<comment type="similarity">
    <text evidence="1">Belongs to the PhzF family.</text>
</comment>
<keyword evidence="4" id="KW-1185">Reference proteome</keyword>
<evidence type="ECO:0000256" key="1">
    <source>
        <dbReference type="ARBA" id="ARBA00008270"/>
    </source>
</evidence>
<dbReference type="PANTHER" id="PTHR13774:SF17">
    <property type="entry name" value="PHENAZINE BIOSYNTHESIS-LIKE DOMAIN-CONTAINING PROTEIN"/>
    <property type="match status" value="1"/>
</dbReference>
<proteinExistence type="inferred from homology"/>
<dbReference type="EMBL" id="FNCP01000012">
    <property type="protein sequence ID" value="SDH31810.1"/>
    <property type="molecule type" value="Genomic_DNA"/>
</dbReference>
<evidence type="ECO:0000256" key="2">
    <source>
        <dbReference type="ARBA" id="ARBA00023235"/>
    </source>
</evidence>